<dbReference type="Pfam" id="PF00210">
    <property type="entry name" value="Ferritin"/>
    <property type="match status" value="1"/>
</dbReference>
<reference evidence="9 10" key="1">
    <citation type="submission" date="2019-04" db="EMBL/GenBank/DDBJ databases">
        <title>Geobacter ruber sp. nov., ferric-reducing bacteria isolated from paddy soil.</title>
        <authorList>
            <person name="Xu Z."/>
            <person name="Masuda Y."/>
            <person name="Itoh H."/>
            <person name="Senoo K."/>
        </authorList>
    </citation>
    <scope>NUCLEOTIDE SEQUENCE [LARGE SCALE GENOMIC DNA]</scope>
    <source>
        <strain evidence="9 10">Red88</strain>
    </source>
</reference>
<dbReference type="CDD" id="cd01055">
    <property type="entry name" value="Nonheme_Ferritin"/>
    <property type="match status" value="1"/>
</dbReference>
<evidence type="ECO:0000256" key="1">
    <source>
        <dbReference type="ARBA" id="ARBA00006950"/>
    </source>
</evidence>
<accession>A0A5A9X4W3</accession>
<dbReference type="GO" id="GO:0008198">
    <property type="term" value="F:ferrous iron binding"/>
    <property type="evidence" value="ECO:0007669"/>
    <property type="project" value="TreeGrafter"/>
</dbReference>
<dbReference type="OrthoDB" id="9801481at2"/>
<keyword evidence="2 7" id="KW-0409">Iron storage</keyword>
<name>A0A5A9X4W3_9BACT</name>
<sequence length="173" mass="19735">MISKKVADSLNKHMNLELYSAHIYLSMSSCANEMGLKGAANWFMVQYREEMVHFMKFYTYLVDQGMNIELLSSKAVPNTYKSLLEMMQRTLTHEELISKCINDLSEQAVQAKDHATQIFLQWFVTEQVEEENNDRDLIAKLKLVGDNGHGILMIDADMAQRVFVQPVGAPLAV</sequence>
<dbReference type="RefSeq" id="WP_149309891.1">
    <property type="nucleotide sequence ID" value="NZ_SRSD01000013.1"/>
</dbReference>
<keyword evidence="3 6" id="KW-0479">Metal-binding</keyword>
<dbReference type="GO" id="GO:0006826">
    <property type="term" value="P:iron ion transport"/>
    <property type="evidence" value="ECO:0007669"/>
    <property type="project" value="InterPro"/>
</dbReference>
<evidence type="ECO:0000256" key="2">
    <source>
        <dbReference type="ARBA" id="ARBA00022434"/>
    </source>
</evidence>
<keyword evidence="4" id="KW-0560">Oxidoreductase</keyword>
<dbReference type="InterPro" id="IPR009040">
    <property type="entry name" value="Ferritin-like_diiron"/>
</dbReference>
<evidence type="ECO:0000256" key="4">
    <source>
        <dbReference type="ARBA" id="ARBA00023002"/>
    </source>
</evidence>
<dbReference type="FunFam" id="1.20.1260.10:FF:000001">
    <property type="entry name" value="Non-heme ferritin"/>
    <property type="match status" value="1"/>
</dbReference>
<organism evidence="9 10">
    <name type="scientific">Oryzomonas rubra</name>
    <dbReference type="NCBI Taxonomy" id="2509454"/>
    <lineage>
        <taxon>Bacteria</taxon>
        <taxon>Pseudomonadati</taxon>
        <taxon>Thermodesulfobacteriota</taxon>
        <taxon>Desulfuromonadia</taxon>
        <taxon>Geobacterales</taxon>
        <taxon>Geobacteraceae</taxon>
        <taxon>Oryzomonas</taxon>
    </lineage>
</organism>
<evidence type="ECO:0000313" key="9">
    <source>
        <dbReference type="EMBL" id="KAA0888030.1"/>
    </source>
</evidence>
<comment type="function">
    <text evidence="7">Iron-storage protein.</text>
</comment>
<protein>
    <recommendedName>
        <fullName evidence="7">Ferritin</fullName>
        <ecNumber evidence="7">1.16.3.2</ecNumber>
    </recommendedName>
</protein>
<dbReference type="InterPro" id="IPR009078">
    <property type="entry name" value="Ferritin-like_SF"/>
</dbReference>
<comment type="subcellular location">
    <subcellularLocation>
        <location evidence="7">Cytoplasm</location>
    </subcellularLocation>
</comment>
<dbReference type="Proteomes" id="UP000324298">
    <property type="component" value="Unassembled WGS sequence"/>
</dbReference>
<evidence type="ECO:0000256" key="7">
    <source>
        <dbReference type="RuleBase" id="RU361145"/>
    </source>
</evidence>
<dbReference type="EC" id="1.16.3.2" evidence="7"/>
<dbReference type="PANTHER" id="PTHR11431">
    <property type="entry name" value="FERRITIN"/>
    <property type="match status" value="1"/>
</dbReference>
<dbReference type="GO" id="GO:0004322">
    <property type="term" value="F:ferroxidase activity"/>
    <property type="evidence" value="ECO:0007669"/>
    <property type="project" value="TreeGrafter"/>
</dbReference>
<comment type="similarity">
    <text evidence="1 7">Belongs to the ferritin family. Prokaryotic subfamily.</text>
</comment>
<dbReference type="SUPFAM" id="SSF47240">
    <property type="entry name" value="Ferritin-like"/>
    <property type="match status" value="1"/>
</dbReference>
<dbReference type="PROSITE" id="PS51257">
    <property type="entry name" value="PROKAR_LIPOPROTEIN"/>
    <property type="match status" value="1"/>
</dbReference>
<gene>
    <name evidence="9" type="ORF">ET418_17610</name>
</gene>
<dbReference type="GO" id="GO:0008199">
    <property type="term" value="F:ferric iron binding"/>
    <property type="evidence" value="ECO:0007669"/>
    <property type="project" value="InterPro"/>
</dbReference>
<dbReference type="PANTHER" id="PTHR11431:SF127">
    <property type="entry name" value="BACTERIAL NON-HEME FERRITIN"/>
    <property type="match status" value="1"/>
</dbReference>
<evidence type="ECO:0000313" key="10">
    <source>
        <dbReference type="Proteomes" id="UP000324298"/>
    </source>
</evidence>
<feature type="domain" description="Ferritin-like diiron" evidence="8">
    <location>
        <begin position="1"/>
        <end position="145"/>
    </location>
</feature>
<dbReference type="Gene3D" id="1.20.1260.10">
    <property type="match status" value="1"/>
</dbReference>
<keyword evidence="5 6" id="KW-0408">Iron</keyword>
<feature type="binding site" evidence="6">
    <location>
        <position position="50"/>
    </location>
    <ligand>
        <name>Fe cation</name>
        <dbReference type="ChEBI" id="CHEBI:24875"/>
        <label>1</label>
    </ligand>
</feature>
<keyword evidence="10" id="KW-1185">Reference proteome</keyword>
<feature type="binding site" evidence="6">
    <location>
        <position position="17"/>
    </location>
    <ligand>
        <name>Fe cation</name>
        <dbReference type="ChEBI" id="CHEBI:24875"/>
        <label>1</label>
    </ligand>
</feature>
<dbReference type="AlphaFoldDB" id="A0A5A9X4W3"/>
<dbReference type="GO" id="GO:0005829">
    <property type="term" value="C:cytosol"/>
    <property type="evidence" value="ECO:0007669"/>
    <property type="project" value="TreeGrafter"/>
</dbReference>
<dbReference type="InterPro" id="IPR041719">
    <property type="entry name" value="Ferritin_prok"/>
</dbReference>
<keyword evidence="7" id="KW-0963">Cytoplasm</keyword>
<feature type="binding site" evidence="6">
    <location>
        <position position="127"/>
    </location>
    <ligand>
        <name>Fe cation</name>
        <dbReference type="ChEBI" id="CHEBI:24875"/>
        <label>1</label>
    </ligand>
</feature>
<evidence type="ECO:0000259" key="8">
    <source>
        <dbReference type="PROSITE" id="PS50905"/>
    </source>
</evidence>
<comment type="caution">
    <text evidence="9">The sequence shown here is derived from an EMBL/GenBank/DDBJ whole genome shotgun (WGS) entry which is preliminary data.</text>
</comment>
<evidence type="ECO:0000256" key="3">
    <source>
        <dbReference type="ARBA" id="ARBA00022723"/>
    </source>
</evidence>
<dbReference type="EMBL" id="SRSD01000013">
    <property type="protein sequence ID" value="KAA0888030.1"/>
    <property type="molecule type" value="Genomic_DNA"/>
</dbReference>
<feature type="binding site" evidence="6">
    <location>
        <position position="53"/>
    </location>
    <ligand>
        <name>Fe cation</name>
        <dbReference type="ChEBI" id="CHEBI:24875"/>
        <label>1</label>
    </ligand>
</feature>
<dbReference type="InterPro" id="IPR012347">
    <property type="entry name" value="Ferritin-like"/>
</dbReference>
<evidence type="ECO:0000256" key="5">
    <source>
        <dbReference type="ARBA" id="ARBA00023004"/>
    </source>
</evidence>
<dbReference type="InterPro" id="IPR001519">
    <property type="entry name" value="Ferritin"/>
</dbReference>
<dbReference type="GO" id="GO:0042802">
    <property type="term" value="F:identical protein binding"/>
    <property type="evidence" value="ECO:0007669"/>
    <property type="project" value="UniProtKB-ARBA"/>
</dbReference>
<evidence type="ECO:0000256" key="6">
    <source>
        <dbReference type="PIRSR" id="PIRSR601519-1"/>
    </source>
</evidence>
<dbReference type="GO" id="GO:0006879">
    <property type="term" value="P:intracellular iron ion homeostasis"/>
    <property type="evidence" value="ECO:0007669"/>
    <property type="project" value="UniProtKB-KW"/>
</dbReference>
<proteinExistence type="inferred from homology"/>
<dbReference type="InterPro" id="IPR008331">
    <property type="entry name" value="Ferritin_DPS_dom"/>
</dbReference>
<feature type="binding site" evidence="6">
    <location>
        <position position="94"/>
    </location>
    <ligand>
        <name>Fe cation</name>
        <dbReference type="ChEBI" id="CHEBI:24875"/>
        <label>1</label>
    </ligand>
</feature>
<comment type="catalytic activity">
    <reaction evidence="7">
        <text>4 Fe(2+) + O2 + 6 H2O = 4 iron(III) oxide-hydroxide + 12 H(+)</text>
        <dbReference type="Rhea" id="RHEA:11972"/>
        <dbReference type="ChEBI" id="CHEBI:15377"/>
        <dbReference type="ChEBI" id="CHEBI:15378"/>
        <dbReference type="ChEBI" id="CHEBI:15379"/>
        <dbReference type="ChEBI" id="CHEBI:29033"/>
        <dbReference type="ChEBI" id="CHEBI:78619"/>
        <dbReference type="EC" id="1.16.3.2"/>
    </reaction>
</comment>
<dbReference type="PROSITE" id="PS50905">
    <property type="entry name" value="FERRITIN_LIKE"/>
    <property type="match status" value="1"/>
</dbReference>